<comment type="caution">
    <text evidence="3">The sequence shown here is derived from an EMBL/GenBank/DDBJ whole genome shotgun (WGS) entry which is preliminary data.</text>
</comment>
<organism evidence="3 4">
    <name type="scientific">Purpureocillium lilacinum</name>
    <name type="common">Paecilomyces lilacinus</name>
    <dbReference type="NCBI Taxonomy" id="33203"/>
    <lineage>
        <taxon>Eukaryota</taxon>
        <taxon>Fungi</taxon>
        <taxon>Dikarya</taxon>
        <taxon>Ascomycota</taxon>
        <taxon>Pezizomycotina</taxon>
        <taxon>Sordariomycetes</taxon>
        <taxon>Hypocreomycetidae</taxon>
        <taxon>Hypocreales</taxon>
        <taxon>Ophiocordycipitaceae</taxon>
        <taxon>Purpureocillium</taxon>
    </lineage>
</organism>
<dbReference type="EMBL" id="JAWRVI010000037">
    <property type="protein sequence ID" value="KAK4086825.1"/>
    <property type="molecule type" value="Genomic_DNA"/>
</dbReference>
<gene>
    <name evidence="3" type="ORF">PCL_05172</name>
    <name evidence="2" type="ORF">Purlil1_8775</name>
</gene>
<dbReference type="Proteomes" id="UP001287286">
    <property type="component" value="Unassembled WGS sequence"/>
</dbReference>
<evidence type="ECO:0000313" key="2">
    <source>
        <dbReference type="EMBL" id="KAK4086825.1"/>
    </source>
</evidence>
<feature type="region of interest" description="Disordered" evidence="1">
    <location>
        <begin position="61"/>
        <end position="80"/>
    </location>
</feature>
<keyword evidence="5" id="KW-1185">Reference proteome</keyword>
<reference evidence="2" key="3">
    <citation type="submission" date="2023-11" db="EMBL/GenBank/DDBJ databases">
        <authorList>
            <person name="Beijen E."/>
            <person name="Ohm R.A."/>
        </authorList>
    </citation>
    <scope>NUCLEOTIDE SEQUENCE</scope>
    <source>
        <strain evidence="2">CBS 150709</strain>
    </source>
</reference>
<evidence type="ECO:0000256" key="1">
    <source>
        <dbReference type="SAM" id="MobiDB-lite"/>
    </source>
</evidence>
<feature type="compositionally biased region" description="Polar residues" evidence="1">
    <location>
        <begin position="62"/>
        <end position="73"/>
    </location>
</feature>
<reference evidence="3" key="1">
    <citation type="submission" date="2015-05" db="EMBL/GenBank/DDBJ databases">
        <authorList>
            <person name="Wang D.B."/>
            <person name="Wang M."/>
        </authorList>
    </citation>
    <scope>NUCLEOTIDE SEQUENCE</scope>
    <source>
        <strain evidence="3">36-1</strain>
    </source>
</reference>
<evidence type="ECO:0000313" key="5">
    <source>
        <dbReference type="Proteomes" id="UP001287286"/>
    </source>
</evidence>
<name>A0A2U3DW76_PURLI</name>
<dbReference type="AlphaFoldDB" id="A0A2U3DW76"/>
<sequence>MSLRIGTLSHSRIVPPPQARSQLRRCVSRSVDEDIRLIINRCTATSRIRPGLARQSARRLIGNSSSREPQTTKVLAMGPPKPPVPHVAPIYRLTATALGAGMWFWVRLSPAEPSTPKASCPNPQGKGTVMLTCCSAADVQSQEGRYEEYPSPPLPPLAAIARAPVLPSTSC</sequence>
<evidence type="ECO:0000313" key="4">
    <source>
        <dbReference type="Proteomes" id="UP000245956"/>
    </source>
</evidence>
<reference evidence="3 4" key="2">
    <citation type="journal article" date="2016" name="Front. Microbiol.">
        <title>Genome and transcriptome sequences reveal the specific parasitism of the nematophagous Purpureocillium lilacinum 36-1.</title>
        <authorList>
            <person name="Xie J."/>
            <person name="Li S."/>
            <person name="Mo C."/>
            <person name="Xiao X."/>
            <person name="Peng D."/>
            <person name="Wang G."/>
            <person name="Xiao Y."/>
        </authorList>
    </citation>
    <scope>NUCLEOTIDE SEQUENCE [LARGE SCALE GENOMIC DNA]</scope>
    <source>
        <strain evidence="3 4">36-1</strain>
    </source>
</reference>
<accession>A0A2U3DW76</accession>
<reference evidence="2 5" key="4">
    <citation type="journal article" date="2024" name="Microbiol. Resour. Announc.">
        <title>Genome annotations for the ascomycete fungi Trichoderma harzianum, Trichoderma aggressivum, and Purpureocillium lilacinum.</title>
        <authorList>
            <person name="Beijen E.P.W."/>
            <person name="Ohm R.A."/>
        </authorList>
    </citation>
    <scope>NUCLEOTIDE SEQUENCE [LARGE SCALE GENOMIC DNA]</scope>
    <source>
        <strain evidence="2 5">CBS 150709</strain>
    </source>
</reference>
<protein>
    <submittedName>
        <fullName evidence="3">Uncharacterized protein</fullName>
    </submittedName>
</protein>
<evidence type="ECO:0000313" key="3">
    <source>
        <dbReference type="EMBL" id="PWI66474.1"/>
    </source>
</evidence>
<proteinExistence type="predicted"/>
<dbReference type="EMBL" id="LCWV01000025">
    <property type="protein sequence ID" value="PWI66474.1"/>
    <property type="molecule type" value="Genomic_DNA"/>
</dbReference>
<dbReference type="Proteomes" id="UP000245956">
    <property type="component" value="Unassembled WGS sequence"/>
</dbReference>